<reference evidence="3 4" key="1">
    <citation type="submission" date="2017-03" db="EMBL/GenBank/DDBJ databases">
        <title>Pseudomonas azotoformans: Salt tolerant bacteria having multiple plant growth promoting attributes.</title>
        <authorList>
            <person name="Srivastava A.K."/>
            <person name="Sharma A."/>
            <person name="Srivastava A.K."/>
            <person name="Jamali H."/>
            <person name="Yadav J."/>
            <person name="Srivastava R."/>
            <person name="Kashyap P.L."/>
            <person name="Chakdar H."/>
            <person name="Saxena A.K."/>
        </authorList>
    </citation>
    <scope>NUCLEOTIDE SEQUENCE [LARGE SCALE GENOMIC DNA]</scope>
    <source>
        <strain evidence="3 4">SC 14</strain>
    </source>
</reference>
<keyword evidence="1" id="KW-1133">Transmembrane helix</keyword>
<proteinExistence type="predicted"/>
<dbReference type="InterPro" id="IPR002656">
    <property type="entry name" value="Acyl_transf_3_dom"/>
</dbReference>
<keyword evidence="1" id="KW-0472">Membrane</keyword>
<protein>
    <submittedName>
        <fullName evidence="3">Acyltransferase</fullName>
    </submittedName>
</protein>
<keyword evidence="3" id="KW-0808">Transferase</keyword>
<evidence type="ECO:0000313" key="4">
    <source>
        <dbReference type="Proteomes" id="UP000290481"/>
    </source>
</evidence>
<dbReference type="PANTHER" id="PTHR23028:SF53">
    <property type="entry name" value="ACYL_TRANSF_3 DOMAIN-CONTAINING PROTEIN"/>
    <property type="match status" value="1"/>
</dbReference>
<dbReference type="EMBL" id="MZZJ01000024">
    <property type="protein sequence ID" value="RXE46041.1"/>
    <property type="molecule type" value="Genomic_DNA"/>
</dbReference>
<keyword evidence="3" id="KW-0012">Acyltransferase</keyword>
<organism evidence="3 4">
    <name type="scientific">Pseudomonas azotoformans</name>
    <dbReference type="NCBI Taxonomy" id="47878"/>
    <lineage>
        <taxon>Bacteria</taxon>
        <taxon>Pseudomonadati</taxon>
        <taxon>Pseudomonadota</taxon>
        <taxon>Gammaproteobacteria</taxon>
        <taxon>Pseudomonadales</taxon>
        <taxon>Pseudomonadaceae</taxon>
        <taxon>Pseudomonas</taxon>
    </lineage>
</organism>
<dbReference type="GO" id="GO:0000271">
    <property type="term" value="P:polysaccharide biosynthetic process"/>
    <property type="evidence" value="ECO:0007669"/>
    <property type="project" value="TreeGrafter"/>
</dbReference>
<feature type="transmembrane region" description="Helical" evidence="1">
    <location>
        <begin position="6"/>
        <end position="27"/>
    </location>
</feature>
<gene>
    <name evidence="3" type="ORF">B4O85_29640</name>
</gene>
<feature type="transmembrane region" description="Helical" evidence="1">
    <location>
        <begin position="125"/>
        <end position="143"/>
    </location>
</feature>
<accession>A0A4Q0HBR7</accession>
<dbReference type="Pfam" id="PF01757">
    <property type="entry name" value="Acyl_transf_3"/>
    <property type="match status" value="1"/>
</dbReference>
<feature type="domain" description="Acyltransferase 3" evidence="2">
    <location>
        <begin position="41"/>
        <end position="155"/>
    </location>
</feature>
<evidence type="ECO:0000313" key="3">
    <source>
        <dbReference type="EMBL" id="RXE46041.1"/>
    </source>
</evidence>
<comment type="caution">
    <text evidence="3">The sequence shown here is derived from an EMBL/GenBank/DDBJ whole genome shotgun (WGS) entry which is preliminary data.</text>
</comment>
<evidence type="ECO:0000256" key="1">
    <source>
        <dbReference type="SAM" id="Phobius"/>
    </source>
</evidence>
<feature type="transmembrane region" description="Helical" evidence="1">
    <location>
        <begin position="48"/>
        <end position="66"/>
    </location>
</feature>
<dbReference type="GO" id="GO:0016020">
    <property type="term" value="C:membrane"/>
    <property type="evidence" value="ECO:0007669"/>
    <property type="project" value="TreeGrafter"/>
</dbReference>
<dbReference type="PANTHER" id="PTHR23028">
    <property type="entry name" value="ACETYLTRANSFERASE"/>
    <property type="match status" value="1"/>
</dbReference>
<evidence type="ECO:0000259" key="2">
    <source>
        <dbReference type="Pfam" id="PF01757"/>
    </source>
</evidence>
<dbReference type="GO" id="GO:0016747">
    <property type="term" value="F:acyltransferase activity, transferring groups other than amino-acyl groups"/>
    <property type="evidence" value="ECO:0007669"/>
    <property type="project" value="InterPro"/>
</dbReference>
<dbReference type="AlphaFoldDB" id="A0A4Q0HBR7"/>
<feature type="transmembrane region" description="Helical" evidence="1">
    <location>
        <begin position="86"/>
        <end position="104"/>
    </location>
</feature>
<dbReference type="InterPro" id="IPR050879">
    <property type="entry name" value="Acyltransferase_3"/>
</dbReference>
<name>A0A4Q0HBR7_PSEAZ</name>
<keyword evidence="1" id="KW-0812">Transmembrane</keyword>
<dbReference type="Proteomes" id="UP000290481">
    <property type="component" value="Unassembled WGS sequence"/>
</dbReference>
<sequence>MKTEYSLEVITLTLSIILLFVAFSSIFRSKIESAEVKHEYKFINGLRGLAAIFVFVNHAPFVLINLGVKNTVFSAWGQIYPNLGSFGVQIFFCITGFLFFDKIIKSKDIDWGDFFVSRIRRVAPLYYLTSLLVFIIAASFSGFEFLNKESITTIAGLVTFNFIDNPMKIGGVSLVPLSSVTWTLVHE</sequence>